<dbReference type="SMART" id="SM00911">
    <property type="entry name" value="HWE_HK"/>
    <property type="match status" value="1"/>
</dbReference>
<evidence type="ECO:0000256" key="13">
    <source>
        <dbReference type="ARBA" id="ARBA00022991"/>
    </source>
</evidence>
<keyword evidence="10" id="KW-0547">Nucleotide-binding</keyword>
<evidence type="ECO:0000256" key="8">
    <source>
        <dbReference type="ARBA" id="ARBA00022679"/>
    </source>
</evidence>
<keyword evidence="15" id="KW-0675">Receptor</keyword>
<evidence type="ECO:0000259" key="17">
    <source>
        <dbReference type="PROSITE" id="PS50112"/>
    </source>
</evidence>
<evidence type="ECO:0000256" key="11">
    <source>
        <dbReference type="ARBA" id="ARBA00022777"/>
    </source>
</evidence>
<keyword evidence="8" id="KW-0808">Transferase</keyword>
<dbReference type="InterPro" id="IPR011102">
    <property type="entry name" value="Sig_transdc_His_kinase_HWE"/>
</dbReference>
<proteinExistence type="predicted"/>
<dbReference type="GO" id="GO:0016301">
    <property type="term" value="F:kinase activity"/>
    <property type="evidence" value="ECO:0007669"/>
    <property type="project" value="UniProtKB-KW"/>
</dbReference>
<evidence type="ECO:0000256" key="10">
    <source>
        <dbReference type="ARBA" id="ARBA00022741"/>
    </source>
</evidence>
<feature type="domain" description="PAC" evidence="18">
    <location>
        <begin position="105"/>
        <end position="159"/>
    </location>
</feature>
<keyword evidence="6" id="KW-0285">Flavoprotein</keyword>
<dbReference type="PANTHER" id="PTHR41523:SF7">
    <property type="entry name" value="HISTIDINE KINASE"/>
    <property type="match status" value="1"/>
</dbReference>
<dbReference type="Proteomes" id="UP001589789">
    <property type="component" value="Unassembled WGS sequence"/>
</dbReference>
<gene>
    <name evidence="19" type="ORF">ACFFIC_25185</name>
</gene>
<dbReference type="PROSITE" id="PS50112">
    <property type="entry name" value="PAS"/>
    <property type="match status" value="1"/>
</dbReference>
<keyword evidence="5" id="KW-0716">Sensory transduction</keyword>
<evidence type="ECO:0000256" key="2">
    <source>
        <dbReference type="ARBA" id="ARBA00012438"/>
    </source>
</evidence>
<keyword evidence="14" id="KW-0843">Virulence</keyword>
<keyword evidence="20" id="KW-1185">Reference proteome</keyword>
<dbReference type="InterPro" id="IPR036890">
    <property type="entry name" value="HATPase_C_sf"/>
</dbReference>
<keyword evidence="4" id="KW-0597">Phosphoprotein</keyword>
<keyword evidence="11 19" id="KW-0418">Kinase</keyword>
<dbReference type="CDD" id="cd00130">
    <property type="entry name" value="PAS"/>
    <property type="match status" value="1"/>
</dbReference>
<dbReference type="EC" id="2.7.13.3" evidence="2"/>
<dbReference type="Pfam" id="PF13426">
    <property type="entry name" value="PAS_9"/>
    <property type="match status" value="1"/>
</dbReference>
<feature type="region of interest" description="Disordered" evidence="16">
    <location>
        <begin position="1"/>
        <end position="25"/>
    </location>
</feature>
<dbReference type="PROSITE" id="PS50113">
    <property type="entry name" value="PAC"/>
    <property type="match status" value="1"/>
</dbReference>
<keyword evidence="7" id="KW-0288">FMN</keyword>
<dbReference type="InterPro" id="IPR000700">
    <property type="entry name" value="PAS-assoc_C"/>
</dbReference>
<evidence type="ECO:0000313" key="19">
    <source>
        <dbReference type="EMBL" id="MFC0388814.1"/>
    </source>
</evidence>
<keyword evidence="12" id="KW-0067">ATP-binding</keyword>
<evidence type="ECO:0000313" key="20">
    <source>
        <dbReference type="Proteomes" id="UP001589789"/>
    </source>
</evidence>
<evidence type="ECO:0000256" key="9">
    <source>
        <dbReference type="ARBA" id="ARBA00022737"/>
    </source>
</evidence>
<evidence type="ECO:0000256" key="4">
    <source>
        <dbReference type="ARBA" id="ARBA00022553"/>
    </source>
</evidence>
<name>A0ABV6J023_9PROT</name>
<evidence type="ECO:0000256" key="5">
    <source>
        <dbReference type="ARBA" id="ARBA00022606"/>
    </source>
</evidence>
<reference evidence="19 20" key="1">
    <citation type="submission" date="2024-09" db="EMBL/GenBank/DDBJ databases">
        <authorList>
            <person name="Sun Q."/>
            <person name="Mori K."/>
        </authorList>
    </citation>
    <scope>NUCLEOTIDE SEQUENCE [LARGE SCALE GENOMIC DNA]</scope>
    <source>
        <strain evidence="19 20">CCM 7468</strain>
    </source>
</reference>
<dbReference type="InterPro" id="IPR000014">
    <property type="entry name" value="PAS"/>
</dbReference>
<evidence type="ECO:0000256" key="16">
    <source>
        <dbReference type="SAM" id="MobiDB-lite"/>
    </source>
</evidence>
<dbReference type="SMART" id="SM00086">
    <property type="entry name" value="PAC"/>
    <property type="match status" value="1"/>
</dbReference>
<dbReference type="Pfam" id="PF07536">
    <property type="entry name" value="HWE_HK"/>
    <property type="match status" value="1"/>
</dbReference>
<evidence type="ECO:0000256" key="6">
    <source>
        <dbReference type="ARBA" id="ARBA00022630"/>
    </source>
</evidence>
<evidence type="ECO:0000256" key="15">
    <source>
        <dbReference type="ARBA" id="ARBA00023170"/>
    </source>
</evidence>
<dbReference type="SMART" id="SM00091">
    <property type="entry name" value="PAS"/>
    <property type="match status" value="1"/>
</dbReference>
<organism evidence="19 20">
    <name type="scientific">Muricoccus vinaceus</name>
    <dbReference type="NCBI Taxonomy" id="424704"/>
    <lineage>
        <taxon>Bacteria</taxon>
        <taxon>Pseudomonadati</taxon>
        <taxon>Pseudomonadota</taxon>
        <taxon>Alphaproteobacteria</taxon>
        <taxon>Acetobacterales</taxon>
        <taxon>Roseomonadaceae</taxon>
        <taxon>Muricoccus</taxon>
    </lineage>
</organism>
<dbReference type="InterPro" id="IPR035965">
    <property type="entry name" value="PAS-like_dom_sf"/>
</dbReference>
<dbReference type="NCBIfam" id="TIGR00229">
    <property type="entry name" value="sensory_box"/>
    <property type="match status" value="1"/>
</dbReference>
<dbReference type="Gene3D" id="3.30.450.20">
    <property type="entry name" value="PAS domain"/>
    <property type="match status" value="1"/>
</dbReference>
<comment type="catalytic activity">
    <reaction evidence="1">
        <text>ATP + protein L-histidine = ADP + protein N-phospho-L-histidine.</text>
        <dbReference type="EC" id="2.7.13.3"/>
    </reaction>
</comment>
<protein>
    <recommendedName>
        <fullName evidence="2">histidine kinase</fullName>
        <ecNumber evidence="2">2.7.13.3</ecNumber>
    </recommendedName>
</protein>
<accession>A0ABV6J023</accession>
<keyword evidence="9" id="KW-0677">Repeat</keyword>
<evidence type="ECO:0000256" key="1">
    <source>
        <dbReference type="ARBA" id="ARBA00000085"/>
    </source>
</evidence>
<evidence type="ECO:0000256" key="14">
    <source>
        <dbReference type="ARBA" id="ARBA00023026"/>
    </source>
</evidence>
<feature type="domain" description="PAS" evidence="17">
    <location>
        <begin position="29"/>
        <end position="104"/>
    </location>
</feature>
<evidence type="ECO:0000256" key="7">
    <source>
        <dbReference type="ARBA" id="ARBA00022643"/>
    </source>
</evidence>
<keyword evidence="3" id="KW-0600">Photoreceptor protein</keyword>
<evidence type="ECO:0000256" key="3">
    <source>
        <dbReference type="ARBA" id="ARBA00022543"/>
    </source>
</evidence>
<sequence>MTSSGDRASLPPRTVIPDSASHPATTSQDLGLFRIIADTVRDGVLVTSAELDYPGPRIEYANAAFTRMSGYEPEEVLGRSPRMFQGPRTDRATLNRLRAALEQGKTFLGTAVNYRKDGTEYVNEWLINPFRNAEGKIVRWISAQRDVTDQMRAETSQKLLLGELNHRVMNNLAAVQSLAARLGRSASSMDEFQVALQQRLFALAQAQKAIVAAHWQSIPLDSLAQAQLAPFGIGNPGRVEASGPQIHLRAGAAVMLGLALHELGLNALKHGALSTPHGRVGLNWSVTPGATGDELCVDWSESGGAAVRSPTFRGFGRRLIEEVLVRELQGRVRMDFDAEGVRCLIGAPLAVVMERRA</sequence>
<dbReference type="PANTHER" id="PTHR41523">
    <property type="entry name" value="TWO-COMPONENT SYSTEM SENSOR PROTEIN"/>
    <property type="match status" value="1"/>
</dbReference>
<dbReference type="InterPro" id="IPR001610">
    <property type="entry name" value="PAC"/>
</dbReference>
<keyword evidence="13" id="KW-0157">Chromophore</keyword>
<dbReference type="RefSeq" id="WP_377055568.1">
    <property type="nucleotide sequence ID" value="NZ_JBHLVZ010000084.1"/>
</dbReference>
<comment type="caution">
    <text evidence="19">The sequence shown here is derived from an EMBL/GenBank/DDBJ whole genome shotgun (WGS) entry which is preliminary data.</text>
</comment>
<dbReference type="EMBL" id="JBHLVZ010000084">
    <property type="protein sequence ID" value="MFC0388814.1"/>
    <property type="molecule type" value="Genomic_DNA"/>
</dbReference>
<evidence type="ECO:0000256" key="12">
    <source>
        <dbReference type="ARBA" id="ARBA00022840"/>
    </source>
</evidence>
<dbReference type="SUPFAM" id="SSF55785">
    <property type="entry name" value="PYP-like sensor domain (PAS domain)"/>
    <property type="match status" value="1"/>
</dbReference>
<dbReference type="Gene3D" id="3.30.565.10">
    <property type="entry name" value="Histidine kinase-like ATPase, C-terminal domain"/>
    <property type="match status" value="1"/>
</dbReference>
<evidence type="ECO:0000259" key="18">
    <source>
        <dbReference type="PROSITE" id="PS50113"/>
    </source>
</evidence>